<dbReference type="Proteomes" id="UP000237105">
    <property type="component" value="Unassembled WGS sequence"/>
</dbReference>
<sequence>MFRLKWWFFFTSPLLRRLRARRSRRLRARRSRRLRARRSRRLADQEAPCHPVNWAGQEVVGHEVVQEEDVFQEAPFHPLNGEVVLGQEVGLDVVQVDVDPFGQEDGILQVGHDIGQQQEDGILEVGHDVGQQQEDGPLEDQPVPEYIDAPTVPYDFYGIISPSDTRGGVLELPAQFTLVLNHYIQGRFLPVFSGGRVHLQNGIFEVDDARFHNAFIIRRMSYINGYERSSISTRSWGEVLENRDILAGDHLRFRLIKASPPSLPFGVVHLTLFREVEGGDEGLVQRIW</sequence>
<dbReference type="OrthoDB" id="10646950at2759"/>
<organism evidence="1 2">
    <name type="scientific">Parasponia andersonii</name>
    <name type="common">Sponia andersonii</name>
    <dbReference type="NCBI Taxonomy" id="3476"/>
    <lineage>
        <taxon>Eukaryota</taxon>
        <taxon>Viridiplantae</taxon>
        <taxon>Streptophyta</taxon>
        <taxon>Embryophyta</taxon>
        <taxon>Tracheophyta</taxon>
        <taxon>Spermatophyta</taxon>
        <taxon>Magnoliopsida</taxon>
        <taxon>eudicotyledons</taxon>
        <taxon>Gunneridae</taxon>
        <taxon>Pentapetalae</taxon>
        <taxon>rosids</taxon>
        <taxon>fabids</taxon>
        <taxon>Rosales</taxon>
        <taxon>Cannabaceae</taxon>
        <taxon>Parasponia</taxon>
    </lineage>
</organism>
<protein>
    <submittedName>
        <fullName evidence="1">Uncharacterized protein</fullName>
    </submittedName>
</protein>
<proteinExistence type="predicted"/>
<comment type="caution">
    <text evidence="1">The sequence shown here is derived from an EMBL/GenBank/DDBJ whole genome shotgun (WGS) entry which is preliminary data.</text>
</comment>
<keyword evidence="2" id="KW-1185">Reference proteome</keyword>
<name>A0A2P5A6V2_PARAD</name>
<gene>
    <name evidence="1" type="ORF">PanWU01x14_362900</name>
</gene>
<dbReference type="EMBL" id="JXTB01000841">
    <property type="protein sequence ID" value="PON32265.1"/>
    <property type="molecule type" value="Genomic_DNA"/>
</dbReference>
<accession>A0A2P5A6V2</accession>
<reference evidence="2" key="1">
    <citation type="submission" date="2016-06" db="EMBL/GenBank/DDBJ databases">
        <title>Parallel loss of symbiosis genes in relatives of nitrogen-fixing non-legume Parasponia.</title>
        <authorList>
            <person name="Van Velzen R."/>
            <person name="Holmer R."/>
            <person name="Bu F."/>
            <person name="Rutten L."/>
            <person name="Van Zeijl A."/>
            <person name="Liu W."/>
            <person name="Santuari L."/>
            <person name="Cao Q."/>
            <person name="Sharma T."/>
            <person name="Shen D."/>
            <person name="Roswanjaya Y."/>
            <person name="Wardhani T."/>
            <person name="Kalhor M.S."/>
            <person name="Jansen J."/>
            <person name="Van den Hoogen J."/>
            <person name="Gungor B."/>
            <person name="Hartog M."/>
            <person name="Hontelez J."/>
            <person name="Verver J."/>
            <person name="Yang W.-C."/>
            <person name="Schijlen E."/>
            <person name="Repin R."/>
            <person name="Schilthuizen M."/>
            <person name="Schranz E."/>
            <person name="Heidstra R."/>
            <person name="Miyata K."/>
            <person name="Fedorova E."/>
            <person name="Kohlen W."/>
            <person name="Bisseling T."/>
            <person name="Smit S."/>
            <person name="Geurts R."/>
        </authorList>
    </citation>
    <scope>NUCLEOTIDE SEQUENCE [LARGE SCALE GENOMIC DNA]</scope>
    <source>
        <strain evidence="2">cv. WU1-14</strain>
    </source>
</reference>
<evidence type="ECO:0000313" key="2">
    <source>
        <dbReference type="Proteomes" id="UP000237105"/>
    </source>
</evidence>
<dbReference type="AlphaFoldDB" id="A0A2P5A6V2"/>
<evidence type="ECO:0000313" key="1">
    <source>
        <dbReference type="EMBL" id="PON32265.1"/>
    </source>
</evidence>